<dbReference type="PANTHER" id="PTHR33390">
    <property type="entry name" value="STRESS UP-REGULATED NOD 19 PROTEIN"/>
    <property type="match status" value="1"/>
</dbReference>
<protein>
    <submittedName>
        <fullName evidence="1">Putative stress up-regulated Nod 19</fullName>
    </submittedName>
</protein>
<proteinExistence type="predicted"/>
<organism evidence="1 2">
    <name type="scientific">Lupinus albus</name>
    <name type="common">White lupine</name>
    <name type="synonym">Lupinus termis</name>
    <dbReference type="NCBI Taxonomy" id="3870"/>
    <lineage>
        <taxon>Eukaryota</taxon>
        <taxon>Viridiplantae</taxon>
        <taxon>Streptophyta</taxon>
        <taxon>Embryophyta</taxon>
        <taxon>Tracheophyta</taxon>
        <taxon>Spermatophyta</taxon>
        <taxon>Magnoliopsida</taxon>
        <taxon>eudicotyledons</taxon>
        <taxon>Gunneridae</taxon>
        <taxon>Pentapetalae</taxon>
        <taxon>rosids</taxon>
        <taxon>fabids</taxon>
        <taxon>Fabales</taxon>
        <taxon>Fabaceae</taxon>
        <taxon>Papilionoideae</taxon>
        <taxon>50 kb inversion clade</taxon>
        <taxon>genistoids sensu lato</taxon>
        <taxon>core genistoids</taxon>
        <taxon>Genisteae</taxon>
        <taxon>Lupinus</taxon>
    </lineage>
</organism>
<evidence type="ECO:0000313" key="2">
    <source>
        <dbReference type="Proteomes" id="UP000447434"/>
    </source>
</evidence>
<reference evidence="2" key="1">
    <citation type="journal article" date="2020" name="Nat. Commun.">
        <title>Genome sequence of the cluster root forming white lupin.</title>
        <authorList>
            <person name="Hufnagel B."/>
            <person name="Marques A."/>
            <person name="Soriano A."/>
            <person name="Marques L."/>
            <person name="Divol F."/>
            <person name="Doumas P."/>
            <person name="Sallet E."/>
            <person name="Mancinotti D."/>
            <person name="Carrere S."/>
            <person name="Marande W."/>
            <person name="Arribat S."/>
            <person name="Keller J."/>
            <person name="Huneau C."/>
            <person name="Blein T."/>
            <person name="Aime D."/>
            <person name="Laguerre M."/>
            <person name="Taylor J."/>
            <person name="Schubert V."/>
            <person name="Nelson M."/>
            <person name="Geu-Flores F."/>
            <person name="Crespi M."/>
            <person name="Gallardo-Guerrero K."/>
            <person name="Delaux P.-M."/>
            <person name="Salse J."/>
            <person name="Berges H."/>
            <person name="Guyot R."/>
            <person name="Gouzy J."/>
            <person name="Peret B."/>
        </authorList>
    </citation>
    <scope>NUCLEOTIDE SEQUENCE [LARGE SCALE GENOMIC DNA]</scope>
    <source>
        <strain evidence="2">cv. Amiga</strain>
    </source>
</reference>
<dbReference type="EMBL" id="WOCE01000007">
    <property type="protein sequence ID" value="KAE9610303.1"/>
    <property type="molecule type" value="Genomic_DNA"/>
</dbReference>
<dbReference type="OrthoDB" id="1923469at2759"/>
<accession>A0A6A4Q9M6</accession>
<dbReference type="PANTHER" id="PTHR33390:SF4">
    <property type="entry name" value="STRESS UP-REGULATED NOD 19-RELATED"/>
    <property type="match status" value="1"/>
</dbReference>
<comment type="caution">
    <text evidence="1">The sequence shown here is derived from an EMBL/GenBank/DDBJ whole genome shotgun (WGS) entry which is preliminary data.</text>
</comment>
<dbReference type="InterPro" id="IPR011692">
    <property type="entry name" value="Stress_up-reg_Nod19"/>
</dbReference>
<dbReference type="Pfam" id="PF07712">
    <property type="entry name" value="SURNod19"/>
    <property type="match status" value="1"/>
</dbReference>
<sequence length="89" mass="10274">MVLFNIEFSIGHLGIKRFDTELVDEKGNHISLNDQCFYLPHYFEQGSEERGTISDIPDPFAIEVGNHSEIPKGYQEKWIMNTMVIESII</sequence>
<dbReference type="Proteomes" id="UP000447434">
    <property type="component" value="Chromosome 7"/>
</dbReference>
<dbReference type="AlphaFoldDB" id="A0A6A4Q9M6"/>
<name>A0A6A4Q9M6_LUPAL</name>
<keyword evidence="2" id="KW-1185">Reference proteome</keyword>
<gene>
    <name evidence="1" type="ORF">Lalb_Chr07g0185201</name>
</gene>
<evidence type="ECO:0000313" key="1">
    <source>
        <dbReference type="EMBL" id="KAE9610303.1"/>
    </source>
</evidence>